<keyword evidence="1" id="KW-1133">Transmembrane helix</keyword>
<keyword evidence="1" id="KW-0812">Transmembrane</keyword>
<dbReference type="Proteomes" id="UP001253287">
    <property type="component" value="Unassembled WGS sequence"/>
</dbReference>
<dbReference type="AlphaFoldDB" id="A0AAW8WRE4"/>
<evidence type="ECO:0000256" key="1">
    <source>
        <dbReference type="SAM" id="Phobius"/>
    </source>
</evidence>
<feature type="transmembrane region" description="Helical" evidence="1">
    <location>
        <begin position="92"/>
        <end position="110"/>
    </location>
</feature>
<protein>
    <submittedName>
        <fullName evidence="2">Uncharacterized protein</fullName>
    </submittedName>
</protein>
<reference evidence="2" key="1">
    <citation type="submission" date="2023-08" db="EMBL/GenBank/DDBJ databases">
        <title>Lactobacillus from the Female Urinary Tract.</title>
        <authorList>
            <person name="Stegman N."/>
            <person name="Jackson B."/>
            <person name="Steiling M."/>
            <person name="Sedano C."/>
            <person name="Wolfe A."/>
            <person name="Putonti C."/>
        </authorList>
    </citation>
    <scope>NUCLEOTIDE SEQUENCE</scope>
    <source>
        <strain evidence="2">UMB5661</strain>
    </source>
</reference>
<sequence length="167" mass="19496">MIKENDKKIQCKKLSRWDLYKMLLTNLFSSKPHLIFKFKKNGQLKIIWFNAHCWLMLILTLLFLGLGLFSFGITIMLCLESFTNPLSVSKSFWQPLFPGLISFCIGCIVCKKLHEYLNAQVDQINSIAENPERCKELMQGMTKMAEFEQKDVLKNNVDKLDKDDNHE</sequence>
<feature type="transmembrane region" description="Helical" evidence="1">
    <location>
        <begin position="47"/>
        <end position="72"/>
    </location>
</feature>
<comment type="caution">
    <text evidence="2">The sequence shown here is derived from an EMBL/GenBank/DDBJ whole genome shotgun (WGS) entry which is preliminary data.</text>
</comment>
<proteinExistence type="predicted"/>
<dbReference type="EMBL" id="JAVTXN010000084">
    <property type="protein sequence ID" value="MDT9610545.1"/>
    <property type="molecule type" value="Genomic_DNA"/>
</dbReference>
<organism evidence="2 3">
    <name type="scientific">Lactobacillus crispatus</name>
    <dbReference type="NCBI Taxonomy" id="47770"/>
    <lineage>
        <taxon>Bacteria</taxon>
        <taxon>Bacillati</taxon>
        <taxon>Bacillota</taxon>
        <taxon>Bacilli</taxon>
        <taxon>Lactobacillales</taxon>
        <taxon>Lactobacillaceae</taxon>
        <taxon>Lactobacillus</taxon>
    </lineage>
</organism>
<dbReference type="RefSeq" id="WP_209148621.1">
    <property type="nucleotide sequence ID" value="NZ_CP083391.1"/>
</dbReference>
<name>A0AAW8WRE4_9LACO</name>
<keyword evidence="1" id="KW-0472">Membrane</keyword>
<evidence type="ECO:0000313" key="2">
    <source>
        <dbReference type="EMBL" id="MDT9610545.1"/>
    </source>
</evidence>
<accession>A0AAW8WRE4</accession>
<evidence type="ECO:0000313" key="3">
    <source>
        <dbReference type="Proteomes" id="UP001253287"/>
    </source>
</evidence>
<gene>
    <name evidence="2" type="ORF">RON39_10630</name>
</gene>